<gene>
    <name evidence="3" type="ORF">LTR77_000441</name>
</gene>
<dbReference type="RefSeq" id="XP_064663941.1">
    <property type="nucleotide sequence ID" value="XM_064797707.1"/>
</dbReference>
<name>A0AAV9PSG0_9PEZI</name>
<feature type="signal peptide" evidence="1">
    <location>
        <begin position="1"/>
        <end position="16"/>
    </location>
</feature>
<keyword evidence="4" id="KW-1185">Reference proteome</keyword>
<dbReference type="Proteomes" id="UP001337655">
    <property type="component" value="Unassembled WGS sequence"/>
</dbReference>
<evidence type="ECO:0000313" key="3">
    <source>
        <dbReference type="EMBL" id="KAK5175303.1"/>
    </source>
</evidence>
<feature type="domain" description="AB hydrolase-1" evidence="2">
    <location>
        <begin position="95"/>
        <end position="353"/>
    </location>
</feature>
<protein>
    <recommendedName>
        <fullName evidence="2">AB hydrolase-1 domain-containing protein</fullName>
    </recommendedName>
</protein>
<feature type="chain" id="PRO_5043485645" description="AB hydrolase-1 domain-containing protein" evidence="1">
    <location>
        <begin position="17"/>
        <end position="372"/>
    </location>
</feature>
<dbReference type="EMBL" id="JAVRRT010000001">
    <property type="protein sequence ID" value="KAK5175303.1"/>
    <property type="molecule type" value="Genomic_DNA"/>
</dbReference>
<reference evidence="3 4" key="1">
    <citation type="submission" date="2023-08" db="EMBL/GenBank/DDBJ databases">
        <title>Black Yeasts Isolated from many extreme environments.</title>
        <authorList>
            <person name="Coleine C."/>
            <person name="Stajich J.E."/>
            <person name="Selbmann L."/>
        </authorList>
    </citation>
    <scope>NUCLEOTIDE SEQUENCE [LARGE SCALE GENOMIC DNA]</scope>
    <source>
        <strain evidence="3 4">CCFEE 5935</strain>
    </source>
</reference>
<dbReference type="AlphaFoldDB" id="A0AAV9PSG0"/>
<dbReference type="SUPFAM" id="SSF53474">
    <property type="entry name" value="alpha/beta-Hydrolases"/>
    <property type="match status" value="1"/>
</dbReference>
<dbReference type="InterPro" id="IPR029058">
    <property type="entry name" value="AB_hydrolase_fold"/>
</dbReference>
<evidence type="ECO:0000313" key="4">
    <source>
        <dbReference type="Proteomes" id="UP001337655"/>
    </source>
</evidence>
<proteinExistence type="predicted"/>
<dbReference type="Pfam" id="PF12697">
    <property type="entry name" value="Abhydrolase_6"/>
    <property type="match status" value="1"/>
</dbReference>
<dbReference type="InterPro" id="IPR000073">
    <property type="entry name" value="AB_hydrolase_1"/>
</dbReference>
<accession>A0AAV9PSG0</accession>
<evidence type="ECO:0000259" key="2">
    <source>
        <dbReference type="Pfam" id="PF12697"/>
    </source>
</evidence>
<dbReference type="Gene3D" id="3.40.50.1820">
    <property type="entry name" value="alpha/beta hydrolase"/>
    <property type="match status" value="1"/>
</dbReference>
<sequence length="372" mass="40053">MNPLIATFLTFGLTAASYSCIDFDVPLTFNASYFPPSFPKFENHYQSAAFLTGLTARNAADGPSPIGDAVNTTVEATIAAHYCTPDGAKPTTVQILTHGLGFDHSYWHFGGHGSKYNYVKVATAAGYATLSYDRLGNGKSSIGGPYTIQQLGPETGVLVALTTLLREGGLSKPAGKKIAVPKKVVHVGHSFGSAITNVLAAIAPTLSDTIVLTGYSTDLTYSINFAAATSFHLAIENQPKRFAAYKNKGWITWADELVNQYGFFHYPAFDPEVLATAEATKFPFAIMELITNSPTKAPAWTGPALLITGEYDEIFCGSWCHGVLHKAKPYFKNASPFETYIQPDTGHGMNLHHNATGFFNVVNNFLDENVGA</sequence>
<keyword evidence="1" id="KW-0732">Signal</keyword>
<organism evidence="3 4">
    <name type="scientific">Saxophila tyrrhenica</name>
    <dbReference type="NCBI Taxonomy" id="1690608"/>
    <lineage>
        <taxon>Eukaryota</taxon>
        <taxon>Fungi</taxon>
        <taxon>Dikarya</taxon>
        <taxon>Ascomycota</taxon>
        <taxon>Pezizomycotina</taxon>
        <taxon>Dothideomycetes</taxon>
        <taxon>Dothideomycetidae</taxon>
        <taxon>Mycosphaerellales</taxon>
        <taxon>Extremaceae</taxon>
        <taxon>Saxophila</taxon>
    </lineage>
</organism>
<dbReference type="GeneID" id="89921791"/>
<comment type="caution">
    <text evidence="3">The sequence shown here is derived from an EMBL/GenBank/DDBJ whole genome shotgun (WGS) entry which is preliminary data.</text>
</comment>
<evidence type="ECO:0000256" key="1">
    <source>
        <dbReference type="SAM" id="SignalP"/>
    </source>
</evidence>